<reference evidence="3" key="1">
    <citation type="journal article" date="2016" name="Genome Announc.">
        <title>Draft genome sequences of fungus Aspergillus calidoustus.</title>
        <authorList>
            <person name="Horn F."/>
            <person name="Linde J."/>
            <person name="Mattern D.J."/>
            <person name="Walther G."/>
            <person name="Guthke R."/>
            <person name="Scherlach K."/>
            <person name="Martin K."/>
            <person name="Brakhage A.A."/>
            <person name="Petzke L."/>
            <person name="Valiante V."/>
        </authorList>
    </citation>
    <scope>NUCLEOTIDE SEQUENCE [LARGE SCALE GENOMIC DNA]</scope>
    <source>
        <strain evidence="3">SF006504</strain>
    </source>
</reference>
<accession>A0A0U4Z4G8</accession>
<protein>
    <submittedName>
        <fullName evidence="2">Uncharacterized protein</fullName>
    </submittedName>
</protein>
<dbReference type="Proteomes" id="UP000054771">
    <property type="component" value="Unassembled WGS sequence"/>
</dbReference>
<evidence type="ECO:0000256" key="1">
    <source>
        <dbReference type="SAM" id="MobiDB-lite"/>
    </source>
</evidence>
<dbReference type="EMBL" id="CDMC01000004">
    <property type="protein sequence ID" value="CEL04549.1"/>
    <property type="molecule type" value="Genomic_DNA"/>
</dbReference>
<feature type="compositionally biased region" description="Basic and acidic residues" evidence="1">
    <location>
        <begin position="22"/>
        <end position="31"/>
    </location>
</feature>
<keyword evidence="3" id="KW-1185">Reference proteome</keyword>
<name>A0A0U4Z4G8_ASPCI</name>
<gene>
    <name evidence="2" type="ORF">ASPCAL05677</name>
</gene>
<feature type="compositionally biased region" description="Basic residues" evidence="1">
    <location>
        <begin position="72"/>
        <end position="82"/>
    </location>
</feature>
<sequence>MDILVEDQSASGSPSLKQPGAKKREEKESVTRSEWPLDWSCPGEEKLAVSGVGQVVTRLVGDSKNRSGTAGWRRRQKVRRPNGSRARTSDQRLQMLTCHAQSSGTLSDSCQFDLAASRARLFDNVFPLPFRLWALPRAQPWGRAYCGSALWPLAVIKIQGFPATRDGFKSPPRLSGCHVVLGYTRSGFFPSITLNLNLRPTTA</sequence>
<organism evidence="2 3">
    <name type="scientific">Aspergillus calidoustus</name>
    <dbReference type="NCBI Taxonomy" id="454130"/>
    <lineage>
        <taxon>Eukaryota</taxon>
        <taxon>Fungi</taxon>
        <taxon>Dikarya</taxon>
        <taxon>Ascomycota</taxon>
        <taxon>Pezizomycotina</taxon>
        <taxon>Eurotiomycetes</taxon>
        <taxon>Eurotiomycetidae</taxon>
        <taxon>Eurotiales</taxon>
        <taxon>Aspergillaceae</taxon>
        <taxon>Aspergillus</taxon>
        <taxon>Aspergillus subgen. Nidulantes</taxon>
    </lineage>
</organism>
<proteinExistence type="predicted"/>
<evidence type="ECO:0000313" key="2">
    <source>
        <dbReference type="EMBL" id="CEL04549.1"/>
    </source>
</evidence>
<feature type="region of interest" description="Disordered" evidence="1">
    <location>
        <begin position="64"/>
        <end position="90"/>
    </location>
</feature>
<feature type="region of interest" description="Disordered" evidence="1">
    <location>
        <begin position="1"/>
        <end position="38"/>
    </location>
</feature>
<evidence type="ECO:0000313" key="3">
    <source>
        <dbReference type="Proteomes" id="UP000054771"/>
    </source>
</evidence>
<dbReference type="AlphaFoldDB" id="A0A0U4Z4G8"/>